<organism evidence="3 4">
    <name type="scientific">Maribacter vaceletii</name>
    <dbReference type="NCBI Taxonomy" id="1206816"/>
    <lineage>
        <taxon>Bacteria</taxon>
        <taxon>Pseudomonadati</taxon>
        <taxon>Bacteroidota</taxon>
        <taxon>Flavobacteriia</taxon>
        <taxon>Flavobacteriales</taxon>
        <taxon>Flavobacteriaceae</taxon>
        <taxon>Maribacter</taxon>
    </lineage>
</organism>
<sequence length="516" mass="57103">MRINNFVVLVALFAVFGCKAQKESVWDNYVNASKKGQEAILPNFSFAGYKYSEQPIPRVNYPVFNVVDFGAIPNDNLSDKDALNKAIKAASKKGKGIIYFPNGRYMINTGNDDESSIKVQSSHIVFRGESQANTILFFDKDLSPADPEKLWTVPAAIKVSVDEKSKVLANVTGNVTRETHSIEVDNSSAIKKGDWVILQVENNSKDLVAYDVQPLIPDPEWTALLNDGVQVNERHKVESVIGNTITFVEPIHYDVTAKHKWKIKSFPHLNHVGFEEITFEGNWTKDFVHHRSAQDDGGWTILSISNVVDSWAKDCTFKNVNAPLSFSGAAASTALNITISGKIGHSSVHAAGGSTGILIAKVNDMAGMHHAVGVAGGSSSANVIWRCKFPAHTCFESHASQPRCTLFDKVEGGFFAGRGGGARFNLPNHGRYLVLWNYKEIDEAEEDFRFVAIDSWYWRIVPPIIVGFHGSGTTFKEDEVQILESLGAPVKPESLFEEQLKLRLGHLPEWVLKEKK</sequence>
<keyword evidence="3" id="KW-0456">Lyase</keyword>
<evidence type="ECO:0000259" key="2">
    <source>
        <dbReference type="Pfam" id="PF16315"/>
    </source>
</evidence>
<evidence type="ECO:0000313" key="3">
    <source>
        <dbReference type="EMBL" id="RKR14420.1"/>
    </source>
</evidence>
<reference evidence="3 4" key="1">
    <citation type="submission" date="2018-10" db="EMBL/GenBank/DDBJ databases">
        <title>Genomic Encyclopedia of Archaeal and Bacterial Type Strains, Phase II (KMG-II): from individual species to whole genera.</title>
        <authorList>
            <person name="Goeker M."/>
        </authorList>
    </citation>
    <scope>NUCLEOTIDE SEQUENCE [LARGE SCALE GENOMIC DNA]</scope>
    <source>
        <strain evidence="3 4">DSM 25230</strain>
    </source>
</reference>
<dbReference type="GO" id="GO:0016829">
    <property type="term" value="F:lyase activity"/>
    <property type="evidence" value="ECO:0007669"/>
    <property type="project" value="UniProtKB-KW"/>
</dbReference>
<dbReference type="PROSITE" id="PS51257">
    <property type="entry name" value="PROKAR_LIPOPROTEIN"/>
    <property type="match status" value="1"/>
</dbReference>
<accession>A0A495EC30</accession>
<dbReference type="AlphaFoldDB" id="A0A495EC30"/>
<gene>
    <name evidence="3" type="ORF">CLV91_0495</name>
</gene>
<evidence type="ECO:0000259" key="1">
    <source>
        <dbReference type="Pfam" id="PF12708"/>
    </source>
</evidence>
<proteinExistence type="predicted"/>
<dbReference type="InterPro" id="IPR011050">
    <property type="entry name" value="Pectin_lyase_fold/virulence"/>
</dbReference>
<feature type="domain" description="DUF4955" evidence="2">
    <location>
        <begin position="367"/>
        <end position="512"/>
    </location>
</feature>
<comment type="caution">
    <text evidence="3">The sequence shown here is derived from an EMBL/GenBank/DDBJ whole genome shotgun (WGS) entry which is preliminary data.</text>
</comment>
<dbReference type="SUPFAM" id="SSF51126">
    <property type="entry name" value="Pectin lyase-like"/>
    <property type="match status" value="1"/>
</dbReference>
<dbReference type="EMBL" id="RBIQ01000007">
    <property type="protein sequence ID" value="RKR14420.1"/>
    <property type="molecule type" value="Genomic_DNA"/>
</dbReference>
<feature type="domain" description="Rhamnogalacturonase A/B/Epimerase-like pectate lyase" evidence="1">
    <location>
        <begin position="64"/>
        <end position="136"/>
    </location>
</feature>
<keyword evidence="4" id="KW-1185">Reference proteome</keyword>
<dbReference type="InterPro" id="IPR032532">
    <property type="entry name" value="DUF4955"/>
</dbReference>
<dbReference type="Pfam" id="PF16315">
    <property type="entry name" value="DUF4955"/>
    <property type="match status" value="1"/>
</dbReference>
<dbReference type="Gene3D" id="2.160.20.10">
    <property type="entry name" value="Single-stranded right-handed beta-helix, Pectin lyase-like"/>
    <property type="match status" value="1"/>
</dbReference>
<protein>
    <submittedName>
        <fullName evidence="3">Pectate lyase-like protein</fullName>
    </submittedName>
</protein>
<dbReference type="InterPro" id="IPR012334">
    <property type="entry name" value="Pectin_lyas_fold"/>
</dbReference>
<dbReference type="InterPro" id="IPR024535">
    <property type="entry name" value="RHGA/B-epi-like_pectate_lyase"/>
</dbReference>
<dbReference type="Proteomes" id="UP000269412">
    <property type="component" value="Unassembled WGS sequence"/>
</dbReference>
<dbReference type="Pfam" id="PF12708">
    <property type="entry name" value="Pect-lyase_RHGA_epim"/>
    <property type="match status" value="1"/>
</dbReference>
<name>A0A495EC30_9FLAO</name>
<evidence type="ECO:0000313" key="4">
    <source>
        <dbReference type="Proteomes" id="UP000269412"/>
    </source>
</evidence>